<evidence type="ECO:0000313" key="4">
    <source>
        <dbReference type="Proteomes" id="UP000239720"/>
    </source>
</evidence>
<evidence type="ECO:0000313" key="2">
    <source>
        <dbReference type="EMBL" id="PQQ67432.1"/>
    </source>
</evidence>
<dbReference type="KEGG" id="hsc:HVS_08035"/>
<evidence type="ECO:0000313" key="1">
    <source>
        <dbReference type="EMBL" id="AUG57517.1"/>
    </source>
</evidence>
<organism evidence="1 3">
    <name type="scientific">Acetivibrio saccincola</name>
    <dbReference type="NCBI Taxonomy" id="1677857"/>
    <lineage>
        <taxon>Bacteria</taxon>
        <taxon>Bacillati</taxon>
        <taxon>Bacillota</taxon>
        <taxon>Clostridia</taxon>
        <taxon>Eubacteriales</taxon>
        <taxon>Oscillospiraceae</taxon>
        <taxon>Acetivibrio</taxon>
    </lineage>
</organism>
<proteinExistence type="predicted"/>
<dbReference type="EMBL" id="CP025197">
    <property type="protein sequence ID" value="AUG57517.1"/>
    <property type="molecule type" value="Genomic_DNA"/>
</dbReference>
<dbReference type="OrthoDB" id="1950564at2"/>
<evidence type="ECO:0000313" key="3">
    <source>
        <dbReference type="Proteomes" id="UP000233534"/>
    </source>
</evidence>
<dbReference type="AlphaFoldDB" id="A0A2K9E161"/>
<protein>
    <submittedName>
        <fullName evidence="1">Uncharacterized protein</fullName>
    </submittedName>
</protein>
<dbReference type="EMBL" id="NEMB01000003">
    <property type="protein sequence ID" value="PQQ67432.1"/>
    <property type="molecule type" value="Genomic_DNA"/>
</dbReference>
<name>A0A2K9E161_9FIRM</name>
<accession>A0A2K9E161</accession>
<dbReference type="Proteomes" id="UP000239720">
    <property type="component" value="Unassembled WGS sequence"/>
</dbReference>
<dbReference type="Proteomes" id="UP000233534">
    <property type="component" value="Chromosome"/>
</dbReference>
<gene>
    <name evidence="2" type="ORF">B9R14_12200</name>
    <name evidence="1" type="ORF">HVS_08035</name>
</gene>
<reference evidence="2 4" key="2">
    <citation type="journal article" date="2018" name="Syst. Appl. Microbiol.">
        <title>Characterization and high-quality draft genome sequence of Herbivorax saccincola A7, an anaerobic, alkaliphilic, thermophilic, cellulolytic, and xylanolytic bacterium.</title>
        <authorList>
            <person name="Aikawa S."/>
            <person name="Baramee S."/>
            <person name="Sermsathanaswadi J."/>
            <person name="Thianheng P."/>
            <person name="Tachaapaikoon C."/>
            <person name="Shikata A."/>
            <person name="Waeonukul R."/>
            <person name="Pason P."/>
            <person name="Ratanakhanokchai K."/>
            <person name="Kosugi A."/>
        </authorList>
    </citation>
    <scope>NUCLEOTIDE SEQUENCE [LARGE SCALE GENOMIC DNA]</scope>
    <source>
        <strain evidence="2 4">A7</strain>
    </source>
</reference>
<keyword evidence="3" id="KW-1185">Reference proteome</keyword>
<reference evidence="1 3" key="1">
    <citation type="submission" date="2017-12" db="EMBL/GenBank/DDBJ databases">
        <title>Complete genome sequence of Herbivorax saccincola GGR1, a novel Cellulosome-producing hydrolytic bacterium in a thermophilic biogas plant, established by Illumina and Nanopore MinION sequencing.</title>
        <authorList>
            <person name="Pechtl A."/>
            <person name="Ruckert C."/>
            <person name="Koeck D.E."/>
            <person name="Maus I."/>
            <person name="Winkler A."/>
            <person name="Kalinowski J."/>
            <person name="Puhler A."/>
            <person name="Schwarz W.W."/>
            <person name="Zverlov V.V."/>
            <person name="Schluter A."/>
            <person name="Liebl W."/>
        </authorList>
    </citation>
    <scope>NUCLEOTIDE SEQUENCE [LARGE SCALE GENOMIC DNA]</scope>
    <source>
        <strain evidence="1">GGR1</strain>
        <strain evidence="3">SR1</strain>
    </source>
</reference>
<dbReference type="RefSeq" id="WP_101300944.1">
    <property type="nucleotide sequence ID" value="NZ_NEMB01000003.1"/>
</dbReference>
<sequence>MDKNNCIKYMEKFFKLNTDILWLKNPDFLMQSRIFYYRSNFKGINDIKIATAKSKNISDDIVFDIYFIRAEFETLFSGYFKIVPVTSAAETMFEGVSKLCTDLGEYFYYVYQNSEFLKIYFATGSVENALEHHNRKKTKEGAFDFNKFKEDMYLEISSYSQEELREMVLNRNLTKKYVSNFIKLNSKCSEYVKMFLINILSEVYIRNICIINNAYNVKNYILVEAQNAKVNSYPKVCVYDVIEKAVKENALVLVKFNYDFKTGG</sequence>